<dbReference type="EMBL" id="QSFO01000004">
    <property type="protein sequence ID" value="RHA55632.1"/>
    <property type="molecule type" value="Genomic_DNA"/>
</dbReference>
<dbReference type="InterPro" id="IPR036390">
    <property type="entry name" value="WH_DNA-bd_sf"/>
</dbReference>
<keyword evidence="3" id="KW-0805">Transcription regulation</keyword>
<evidence type="ECO:0000259" key="6">
    <source>
        <dbReference type="PROSITE" id="PS50949"/>
    </source>
</evidence>
<keyword evidence="14" id="KW-1185">Reference proteome</keyword>
<dbReference type="PROSITE" id="PS50949">
    <property type="entry name" value="HTH_GNTR"/>
    <property type="match status" value="1"/>
</dbReference>
<name>A0A413S2D7_9FIRM</name>
<dbReference type="GO" id="GO:0003700">
    <property type="term" value="F:DNA-binding transcription factor activity"/>
    <property type="evidence" value="ECO:0007669"/>
    <property type="project" value="InterPro"/>
</dbReference>
<evidence type="ECO:0000313" key="14">
    <source>
        <dbReference type="Proteomes" id="UP000284779"/>
    </source>
</evidence>
<dbReference type="Proteomes" id="UP000284779">
    <property type="component" value="Unassembled WGS sequence"/>
</dbReference>
<dbReference type="Proteomes" id="UP000284598">
    <property type="component" value="Unassembled WGS sequence"/>
</dbReference>
<dbReference type="EMBL" id="QRHR01000004">
    <property type="protein sequence ID" value="RHF89249.1"/>
    <property type="molecule type" value="Genomic_DNA"/>
</dbReference>
<evidence type="ECO:0000256" key="4">
    <source>
        <dbReference type="ARBA" id="ARBA00023125"/>
    </source>
</evidence>
<dbReference type="SUPFAM" id="SSF53383">
    <property type="entry name" value="PLP-dependent transferases"/>
    <property type="match status" value="1"/>
</dbReference>
<dbReference type="AlphaFoldDB" id="A0A413S2D7"/>
<dbReference type="Gene3D" id="3.40.640.10">
    <property type="entry name" value="Type I PLP-dependent aspartate aminotransferase-like (Major domain)"/>
    <property type="match status" value="1"/>
</dbReference>
<dbReference type="EMBL" id="QSFD01000001">
    <property type="protein sequence ID" value="RHA20729.1"/>
    <property type="molecule type" value="Genomic_DNA"/>
</dbReference>
<dbReference type="InterPro" id="IPR036388">
    <property type="entry name" value="WH-like_DNA-bd_sf"/>
</dbReference>
<dbReference type="GO" id="GO:0030170">
    <property type="term" value="F:pyridoxal phosphate binding"/>
    <property type="evidence" value="ECO:0007669"/>
    <property type="project" value="InterPro"/>
</dbReference>
<evidence type="ECO:0000313" key="9">
    <source>
        <dbReference type="EMBL" id="RHA80253.1"/>
    </source>
</evidence>
<feature type="domain" description="HTH gntR-type" evidence="6">
    <location>
        <begin position="12"/>
        <end position="80"/>
    </location>
</feature>
<keyword evidence="2" id="KW-0663">Pyridoxal phosphate</keyword>
<gene>
    <name evidence="11" type="ORF">DW018_07480</name>
    <name evidence="10" type="ORF">DW652_05580</name>
    <name evidence="9" type="ORF">DW918_06680</name>
    <name evidence="8" type="ORF">DW929_04715</name>
    <name evidence="7" type="ORF">DW944_00755</name>
</gene>
<evidence type="ECO:0000256" key="5">
    <source>
        <dbReference type="ARBA" id="ARBA00023163"/>
    </source>
</evidence>
<evidence type="ECO:0000313" key="7">
    <source>
        <dbReference type="EMBL" id="RHA20729.1"/>
    </source>
</evidence>
<evidence type="ECO:0000256" key="3">
    <source>
        <dbReference type="ARBA" id="ARBA00023015"/>
    </source>
</evidence>
<protein>
    <submittedName>
        <fullName evidence="8">PLP-dependent aminotransferase family protein</fullName>
    </submittedName>
</protein>
<organism evidence="8 13">
    <name type="scientific">Eubacterium ventriosum</name>
    <dbReference type="NCBI Taxonomy" id="39496"/>
    <lineage>
        <taxon>Bacteria</taxon>
        <taxon>Bacillati</taxon>
        <taxon>Bacillota</taxon>
        <taxon>Clostridia</taxon>
        <taxon>Eubacteriales</taxon>
        <taxon>Eubacteriaceae</taxon>
        <taxon>Eubacterium</taxon>
    </lineage>
</organism>
<evidence type="ECO:0000313" key="12">
    <source>
        <dbReference type="Proteomes" id="UP000283314"/>
    </source>
</evidence>
<evidence type="ECO:0000313" key="15">
    <source>
        <dbReference type="Proteomes" id="UP000285740"/>
    </source>
</evidence>
<proteinExistence type="inferred from homology"/>
<evidence type="ECO:0000313" key="16">
    <source>
        <dbReference type="Proteomes" id="UP000286186"/>
    </source>
</evidence>
<evidence type="ECO:0000313" key="11">
    <source>
        <dbReference type="EMBL" id="RHL45183.1"/>
    </source>
</evidence>
<dbReference type="Gene3D" id="1.10.10.10">
    <property type="entry name" value="Winged helix-like DNA-binding domain superfamily/Winged helix DNA-binding domain"/>
    <property type="match status" value="1"/>
</dbReference>
<dbReference type="GeneID" id="66467079"/>
<evidence type="ECO:0000256" key="1">
    <source>
        <dbReference type="ARBA" id="ARBA00005384"/>
    </source>
</evidence>
<dbReference type="PANTHER" id="PTHR46577:SF1">
    <property type="entry name" value="HTH-TYPE TRANSCRIPTIONAL REGULATORY PROTEIN GABR"/>
    <property type="match status" value="1"/>
</dbReference>
<dbReference type="GO" id="GO:0003677">
    <property type="term" value="F:DNA binding"/>
    <property type="evidence" value="ECO:0007669"/>
    <property type="project" value="UniProtKB-KW"/>
</dbReference>
<keyword evidence="8" id="KW-0032">Aminotransferase</keyword>
<dbReference type="Proteomes" id="UP000285740">
    <property type="component" value="Unassembled WGS sequence"/>
</dbReference>
<dbReference type="GO" id="GO:0008483">
    <property type="term" value="F:transaminase activity"/>
    <property type="evidence" value="ECO:0007669"/>
    <property type="project" value="UniProtKB-KW"/>
</dbReference>
<dbReference type="Pfam" id="PF00392">
    <property type="entry name" value="GntR"/>
    <property type="match status" value="1"/>
</dbReference>
<comment type="similarity">
    <text evidence="1">In the C-terminal section; belongs to the class-I pyridoxal-phosphate-dependent aminotransferase family.</text>
</comment>
<dbReference type="PANTHER" id="PTHR46577">
    <property type="entry name" value="HTH-TYPE TRANSCRIPTIONAL REGULATORY PROTEIN GABR"/>
    <property type="match status" value="1"/>
</dbReference>
<dbReference type="RefSeq" id="WP_005358827.1">
    <property type="nucleotide sequence ID" value="NZ_CABJDQ010000005.1"/>
</dbReference>
<dbReference type="InterPro" id="IPR000524">
    <property type="entry name" value="Tscrpt_reg_HTH_GntR"/>
</dbReference>
<dbReference type="SMART" id="SM00345">
    <property type="entry name" value="HTH_GNTR"/>
    <property type="match status" value="1"/>
</dbReference>
<dbReference type="InterPro" id="IPR004839">
    <property type="entry name" value="Aminotransferase_I/II_large"/>
</dbReference>
<keyword evidence="8" id="KW-0808">Transferase</keyword>
<keyword evidence="5" id="KW-0804">Transcription</keyword>
<evidence type="ECO:0000313" key="13">
    <source>
        <dbReference type="Proteomes" id="UP000284598"/>
    </source>
</evidence>
<evidence type="ECO:0000256" key="2">
    <source>
        <dbReference type="ARBA" id="ARBA00022898"/>
    </source>
</evidence>
<dbReference type="InterPro" id="IPR015421">
    <property type="entry name" value="PyrdxlP-dep_Trfase_major"/>
</dbReference>
<dbReference type="CDD" id="cd00609">
    <property type="entry name" value="AAT_like"/>
    <property type="match status" value="1"/>
</dbReference>
<dbReference type="EMBL" id="QSFV01000018">
    <property type="protein sequence ID" value="RHA80253.1"/>
    <property type="molecule type" value="Genomic_DNA"/>
</dbReference>
<dbReference type="EMBL" id="QROT01000005">
    <property type="protein sequence ID" value="RHL45183.1"/>
    <property type="molecule type" value="Genomic_DNA"/>
</dbReference>
<dbReference type="SUPFAM" id="SSF46785">
    <property type="entry name" value="Winged helix' DNA-binding domain"/>
    <property type="match status" value="1"/>
</dbReference>
<evidence type="ECO:0000313" key="8">
    <source>
        <dbReference type="EMBL" id="RHA55632.1"/>
    </source>
</evidence>
<dbReference type="Proteomes" id="UP000286186">
    <property type="component" value="Unassembled WGS sequence"/>
</dbReference>
<dbReference type="Pfam" id="PF00155">
    <property type="entry name" value="Aminotran_1_2"/>
    <property type="match status" value="1"/>
</dbReference>
<sequence length="462" mass="53875">MLTYDFGKREKTSLYEYLYKCIKEDILSGKIKANEKLPSKREMAKNHDISVITVENAYAQLIVEGYIYTKEKKGYFASDIGSQYIEQKPKVKYEKKKEKKKWLVDFNSNHIMYDSFPFATWSRIMRQTLLDKENSFLSVPEKNGVMELREAIADHLQHFRGMNVNPDNIIVGAGTEYLYSIIVQLLGRDKVIAVEDPGYKKIGNVYESNGVKCLHIKIDQRGIQLNELVESKADAVHISPSHQFPTGRVMPISRRTHLLKWAINNKKYIIEDDYDSEFRFSGKPIPPIAGMEGKRVIYMNTFSKTLAPSIRIAYMVLPDELMDKFNTKLGFYSNTVSGFEQYTLANFISKGYYERHINRMRNYYRDYRNKIIRTIQNHPIYSKVSIEEENSGLHFILNINKKIDDEQFKKELQQNNINISGVSDYCYNNLDEFKHKFIINYSAVSEENLKKALDVMNEALSE</sequence>
<dbReference type="Proteomes" id="UP000283314">
    <property type="component" value="Unassembled WGS sequence"/>
</dbReference>
<dbReference type="InterPro" id="IPR015424">
    <property type="entry name" value="PyrdxlP-dep_Trfase"/>
</dbReference>
<keyword evidence="4" id="KW-0238">DNA-binding</keyword>
<evidence type="ECO:0000313" key="10">
    <source>
        <dbReference type="EMBL" id="RHF89249.1"/>
    </source>
</evidence>
<comment type="caution">
    <text evidence="8">The sequence shown here is derived from an EMBL/GenBank/DDBJ whole genome shotgun (WGS) entry which is preliminary data.</text>
</comment>
<accession>A0A413S2D7</accession>
<dbReference type="InterPro" id="IPR051446">
    <property type="entry name" value="HTH_trans_reg/aminotransferase"/>
</dbReference>
<reference evidence="12 13" key="1">
    <citation type="submission" date="2018-08" db="EMBL/GenBank/DDBJ databases">
        <title>A genome reference for cultivated species of the human gut microbiota.</title>
        <authorList>
            <person name="Zou Y."/>
            <person name="Xue W."/>
            <person name="Luo G."/>
        </authorList>
    </citation>
    <scope>NUCLEOTIDE SEQUENCE [LARGE SCALE GENOMIC DNA]</scope>
    <source>
        <strain evidence="11 12">AF37-4</strain>
        <strain evidence="10 16">AM23-22</strain>
        <strain evidence="9 15">AM42-30</strain>
        <strain evidence="8 13">AM43-2</strain>
        <strain evidence="7 14">AM44-11BH</strain>
    </source>
</reference>
<dbReference type="CDD" id="cd07377">
    <property type="entry name" value="WHTH_GntR"/>
    <property type="match status" value="1"/>
</dbReference>